<evidence type="ECO:0000313" key="3">
    <source>
        <dbReference type="Proteomes" id="UP001558652"/>
    </source>
</evidence>
<dbReference type="InterPro" id="IPR027831">
    <property type="entry name" value="DUF4485"/>
</dbReference>
<name>A0ABD0YHY4_9HEMI</name>
<dbReference type="AlphaFoldDB" id="A0ABD0YHY4"/>
<keyword evidence="3" id="KW-1185">Reference proteome</keyword>
<evidence type="ECO:0000313" key="2">
    <source>
        <dbReference type="EMBL" id="KAL1130764.1"/>
    </source>
</evidence>
<dbReference type="EMBL" id="JBFDAA010000007">
    <property type="protein sequence ID" value="KAL1130764.1"/>
    <property type="molecule type" value="Genomic_DNA"/>
</dbReference>
<organism evidence="2 3">
    <name type="scientific">Ranatra chinensis</name>
    <dbReference type="NCBI Taxonomy" id="642074"/>
    <lineage>
        <taxon>Eukaryota</taxon>
        <taxon>Metazoa</taxon>
        <taxon>Ecdysozoa</taxon>
        <taxon>Arthropoda</taxon>
        <taxon>Hexapoda</taxon>
        <taxon>Insecta</taxon>
        <taxon>Pterygota</taxon>
        <taxon>Neoptera</taxon>
        <taxon>Paraneoptera</taxon>
        <taxon>Hemiptera</taxon>
        <taxon>Heteroptera</taxon>
        <taxon>Panheteroptera</taxon>
        <taxon>Nepomorpha</taxon>
        <taxon>Nepidae</taxon>
        <taxon>Ranatrinae</taxon>
        <taxon>Ranatra</taxon>
    </lineage>
</organism>
<protein>
    <recommendedName>
        <fullName evidence="1">DUF4485 domain-containing protein</fullName>
    </recommendedName>
</protein>
<feature type="non-terminal residue" evidence="2">
    <location>
        <position position="1"/>
    </location>
</feature>
<dbReference type="Pfam" id="PF14846">
    <property type="entry name" value="DUF4485"/>
    <property type="match status" value="1"/>
</dbReference>
<dbReference type="Proteomes" id="UP001558652">
    <property type="component" value="Unassembled WGS sequence"/>
</dbReference>
<gene>
    <name evidence="2" type="ORF">AAG570_012005</name>
</gene>
<proteinExistence type="predicted"/>
<reference evidence="2 3" key="1">
    <citation type="submission" date="2024-07" db="EMBL/GenBank/DDBJ databases">
        <title>Chromosome-level genome assembly of the water stick insect Ranatra chinensis (Heteroptera: Nepidae).</title>
        <authorList>
            <person name="Liu X."/>
        </authorList>
    </citation>
    <scope>NUCLEOTIDE SEQUENCE [LARGE SCALE GENOMIC DNA]</scope>
    <source>
        <strain evidence="2">Cailab_2021Rc</strain>
        <tissue evidence="2">Muscle</tissue>
    </source>
</reference>
<evidence type="ECO:0000259" key="1">
    <source>
        <dbReference type="Pfam" id="PF14846"/>
    </source>
</evidence>
<feature type="domain" description="DUF4485" evidence="1">
    <location>
        <begin position="2"/>
        <end position="62"/>
    </location>
</feature>
<accession>A0ABD0YHY4</accession>
<comment type="caution">
    <text evidence="2">The sequence shown here is derived from an EMBL/GenBank/DDBJ whole genome shotgun (WGS) entry which is preliminary data.</text>
</comment>
<sequence length="118" mass="13226">TSDRVRCCEWVRKLSSIRDDSVENCKLKNDYIQYLRIIVKTGFLHGIFLKPPPKGDLRPLPEALGRHMAKSIPELQEFGPLAPYASQTSPDGRAYVSIKRLPGYGVFCYLAVTPDGGM</sequence>